<dbReference type="EMBL" id="JALLPJ020000786">
    <property type="protein sequence ID" value="KAL3782936.1"/>
    <property type="molecule type" value="Genomic_DNA"/>
</dbReference>
<keyword evidence="2" id="KW-1185">Reference proteome</keyword>
<reference evidence="1 2" key="1">
    <citation type="submission" date="2024-10" db="EMBL/GenBank/DDBJ databases">
        <title>Updated reference genomes for cyclostephanoid diatoms.</title>
        <authorList>
            <person name="Roberts W.R."/>
            <person name="Alverson A.J."/>
        </authorList>
    </citation>
    <scope>NUCLEOTIDE SEQUENCE [LARGE SCALE GENOMIC DNA]</scope>
    <source>
        <strain evidence="1 2">AJA010-31</strain>
    </source>
</reference>
<accession>A0ABD3P530</accession>
<name>A0ABD3P530_9STRA</name>
<evidence type="ECO:0000313" key="2">
    <source>
        <dbReference type="Proteomes" id="UP001530400"/>
    </source>
</evidence>
<proteinExistence type="predicted"/>
<sequence>MTPYSLDEMNSGQMFAQVLYLGLQRYHEATKSQLKDATSKFIGTNEPCYVKTNSNSDEEYWHEISSVKIGESGKKVALADIHRVIFDGPLSFQGEGCHELGYFDRRYKHVGDNTIHMVWEPKKGADDNGSEDDVMDMWNRSEDSEQEATPVERVQSCEPDLAWCQLEDIPVFWCDTFTLLSLASEKLDSLVASSSGELHLPHMNPEEFSAFYRCIDPANNHGDLEIAIRGRNSDYKRNGIFVYLAAWFREFEMDGHLNLAACREILNTYIGEIEELENLGSMEAKKNLRCHEPIKVLDRRMCSLV</sequence>
<protein>
    <submittedName>
        <fullName evidence="1">Uncharacterized protein</fullName>
    </submittedName>
</protein>
<gene>
    <name evidence="1" type="ORF">ACHAWO_011385</name>
</gene>
<dbReference type="Proteomes" id="UP001530400">
    <property type="component" value="Unassembled WGS sequence"/>
</dbReference>
<evidence type="ECO:0000313" key="1">
    <source>
        <dbReference type="EMBL" id="KAL3782936.1"/>
    </source>
</evidence>
<dbReference type="AlphaFoldDB" id="A0ABD3P530"/>
<organism evidence="1 2">
    <name type="scientific">Cyclotella atomus</name>
    <dbReference type="NCBI Taxonomy" id="382360"/>
    <lineage>
        <taxon>Eukaryota</taxon>
        <taxon>Sar</taxon>
        <taxon>Stramenopiles</taxon>
        <taxon>Ochrophyta</taxon>
        <taxon>Bacillariophyta</taxon>
        <taxon>Coscinodiscophyceae</taxon>
        <taxon>Thalassiosirophycidae</taxon>
        <taxon>Stephanodiscales</taxon>
        <taxon>Stephanodiscaceae</taxon>
        <taxon>Cyclotella</taxon>
    </lineage>
</organism>
<comment type="caution">
    <text evidence="1">The sequence shown here is derived from an EMBL/GenBank/DDBJ whole genome shotgun (WGS) entry which is preliminary data.</text>
</comment>